<dbReference type="STRING" id="67801.A0A1B0C1J5"/>
<protein>
    <submittedName>
        <fullName evidence="1">Uncharacterized protein</fullName>
    </submittedName>
</protein>
<keyword evidence="2" id="KW-1185">Reference proteome</keyword>
<organism evidence="1 2">
    <name type="scientific">Glossina palpalis gambiensis</name>
    <dbReference type="NCBI Taxonomy" id="67801"/>
    <lineage>
        <taxon>Eukaryota</taxon>
        <taxon>Metazoa</taxon>
        <taxon>Ecdysozoa</taxon>
        <taxon>Arthropoda</taxon>
        <taxon>Hexapoda</taxon>
        <taxon>Insecta</taxon>
        <taxon>Pterygota</taxon>
        <taxon>Neoptera</taxon>
        <taxon>Endopterygota</taxon>
        <taxon>Diptera</taxon>
        <taxon>Brachycera</taxon>
        <taxon>Muscomorpha</taxon>
        <taxon>Hippoboscoidea</taxon>
        <taxon>Glossinidae</taxon>
        <taxon>Glossina</taxon>
    </lineage>
</organism>
<evidence type="ECO:0000313" key="1">
    <source>
        <dbReference type="EnsemblMetazoa" id="GPPI046620-PA"/>
    </source>
</evidence>
<accession>A0A1B0C1J5</accession>
<sequence length="198" mass="21759">MARKDVPDLLAETINYKFKPKYRRQATGNQADAIFLNCPNVQFLIDDVSHPASETASSADSSYKEVTQNADGCNNEAFNKGSTHDINIFSVEPLLSSSGTNVEQSSALYRKFAENIQKSMGQAKVFLLKLHNVMLMIMTYMGPEIFTKTYNDGHGRAVNTLSVGCVVVEMASGKINKRPTSFFRIALSFSLSVTLGAI</sequence>
<dbReference type="EnsemblMetazoa" id="GPPI046620-RA">
    <property type="protein sequence ID" value="GPPI046620-PA"/>
    <property type="gene ID" value="GPPI046620"/>
</dbReference>
<dbReference type="Proteomes" id="UP000092460">
    <property type="component" value="Unassembled WGS sequence"/>
</dbReference>
<dbReference type="VEuPathDB" id="VectorBase:GPPI046620"/>
<dbReference type="InterPro" id="IPR011009">
    <property type="entry name" value="Kinase-like_dom_sf"/>
</dbReference>
<reference evidence="1" key="2">
    <citation type="submission" date="2020-05" db="UniProtKB">
        <authorList>
            <consortium name="EnsemblMetazoa"/>
        </authorList>
    </citation>
    <scope>IDENTIFICATION</scope>
    <source>
        <strain evidence="1">IAEA</strain>
    </source>
</reference>
<dbReference type="SUPFAM" id="SSF56112">
    <property type="entry name" value="Protein kinase-like (PK-like)"/>
    <property type="match status" value="1"/>
</dbReference>
<reference evidence="2" key="1">
    <citation type="submission" date="2015-01" db="EMBL/GenBank/DDBJ databases">
        <authorList>
            <person name="Aksoy S."/>
            <person name="Warren W."/>
            <person name="Wilson R.K."/>
        </authorList>
    </citation>
    <scope>NUCLEOTIDE SEQUENCE [LARGE SCALE GENOMIC DNA]</scope>
    <source>
        <strain evidence="2">IAEA</strain>
    </source>
</reference>
<name>A0A1B0C1J5_9MUSC</name>
<proteinExistence type="predicted"/>
<dbReference type="AlphaFoldDB" id="A0A1B0C1J5"/>
<evidence type="ECO:0000313" key="2">
    <source>
        <dbReference type="Proteomes" id="UP000092460"/>
    </source>
</evidence>
<dbReference type="EMBL" id="JXJN01024063">
    <property type="status" value="NOT_ANNOTATED_CDS"/>
    <property type="molecule type" value="Genomic_DNA"/>
</dbReference>